<dbReference type="Pfam" id="PF00583">
    <property type="entry name" value="Acetyltransf_1"/>
    <property type="match status" value="1"/>
</dbReference>
<gene>
    <name evidence="3" type="ORF">BLA24064_00656</name>
    <name evidence="2" type="ORF">F7R21_00205</name>
</gene>
<dbReference type="RefSeq" id="WP_151062313.1">
    <property type="nucleotide sequence ID" value="NZ_CABVPL010000003.1"/>
</dbReference>
<evidence type="ECO:0000259" key="1">
    <source>
        <dbReference type="PROSITE" id="PS51186"/>
    </source>
</evidence>
<dbReference type="GeneID" id="99787930"/>
<sequence length="198" mass="22297">MIEDIAVESIKRVTVADEKAVNGILKLAFSACPLLRWLYPEPERYLESIDGFIEYYCGEVYARGTGVYEAGLKGAMLWSTASVHRDEDELMSFLVRSVPRDRVDDVQKLFHEFDRYHPSGAFSYLGMLGIDPMQRRHGLGRLLYDEALQDAERIGLVSYGEATSEQAVRIYSSLGGEVLGKVQVGSSPVFYPILHKPR</sequence>
<dbReference type="InterPro" id="IPR000182">
    <property type="entry name" value="GNAT_dom"/>
</dbReference>
<dbReference type="SUPFAM" id="SSF55729">
    <property type="entry name" value="Acyl-CoA N-acyltransferases (Nat)"/>
    <property type="match status" value="1"/>
</dbReference>
<dbReference type="Proteomes" id="UP000430232">
    <property type="component" value="Unassembled WGS sequence"/>
</dbReference>
<dbReference type="PANTHER" id="PTHR42791">
    <property type="entry name" value="GNAT FAMILY ACETYLTRANSFERASE"/>
    <property type="match status" value="1"/>
</dbReference>
<evidence type="ECO:0000313" key="4">
    <source>
        <dbReference type="Proteomes" id="UP000430232"/>
    </source>
</evidence>
<dbReference type="EMBL" id="VZOJ01000001">
    <property type="protein sequence ID" value="KAB0644784.1"/>
    <property type="molecule type" value="Genomic_DNA"/>
</dbReference>
<evidence type="ECO:0000313" key="5">
    <source>
        <dbReference type="Proteomes" id="UP000494222"/>
    </source>
</evidence>
<dbReference type="GO" id="GO:0016747">
    <property type="term" value="F:acyltransferase activity, transferring groups other than amino-acyl groups"/>
    <property type="evidence" value="ECO:0007669"/>
    <property type="project" value="InterPro"/>
</dbReference>
<dbReference type="EMBL" id="CABVPL010000003">
    <property type="protein sequence ID" value="VWB17596.1"/>
    <property type="molecule type" value="Genomic_DNA"/>
</dbReference>
<dbReference type="Gene3D" id="3.40.630.30">
    <property type="match status" value="1"/>
</dbReference>
<dbReference type="AlphaFoldDB" id="A0A6H9TIA5"/>
<protein>
    <submittedName>
        <fullName evidence="2">GNAT family N-acetyltransferase</fullName>
    </submittedName>
</protein>
<reference evidence="2 4" key="1">
    <citation type="submission" date="2019-09" db="EMBL/GenBank/DDBJ databases">
        <title>Draft genome sequences of 48 bacterial type strains from the CCUG.</title>
        <authorList>
            <person name="Tunovic T."/>
            <person name="Pineiro-Iglesias B."/>
            <person name="Unosson C."/>
            <person name="Inganas E."/>
            <person name="Ohlen M."/>
            <person name="Cardew S."/>
            <person name="Jensie-Markopoulos S."/>
            <person name="Salva-Serra F."/>
            <person name="Jaen-Luchoro D."/>
            <person name="Karlsson R."/>
            <person name="Svensson-Stadler L."/>
            <person name="Chun J."/>
            <person name="Moore E."/>
        </authorList>
    </citation>
    <scope>NUCLEOTIDE SEQUENCE [LARGE SCALE GENOMIC DNA]</scope>
    <source>
        <strain evidence="2 4">CCUG 54555</strain>
    </source>
</reference>
<dbReference type="Proteomes" id="UP000494222">
    <property type="component" value="Unassembled WGS sequence"/>
</dbReference>
<name>A0A6H9TIA5_9BURK</name>
<reference evidence="3 5" key="2">
    <citation type="submission" date="2019-09" db="EMBL/GenBank/DDBJ databases">
        <authorList>
            <person name="Depoorter E."/>
        </authorList>
    </citation>
    <scope>NUCLEOTIDE SEQUENCE [LARGE SCALE GENOMIC DNA]</scope>
    <source>
        <strain evidence="3">LMG 24064</strain>
    </source>
</reference>
<dbReference type="CDD" id="cd04301">
    <property type="entry name" value="NAT_SF"/>
    <property type="match status" value="1"/>
</dbReference>
<evidence type="ECO:0000313" key="3">
    <source>
        <dbReference type="EMBL" id="VWB17596.1"/>
    </source>
</evidence>
<organism evidence="2 4">
    <name type="scientific">Burkholderia latens</name>
    <dbReference type="NCBI Taxonomy" id="488446"/>
    <lineage>
        <taxon>Bacteria</taxon>
        <taxon>Pseudomonadati</taxon>
        <taxon>Pseudomonadota</taxon>
        <taxon>Betaproteobacteria</taxon>
        <taxon>Burkholderiales</taxon>
        <taxon>Burkholderiaceae</taxon>
        <taxon>Burkholderia</taxon>
        <taxon>Burkholderia cepacia complex</taxon>
    </lineage>
</organism>
<keyword evidence="2" id="KW-0808">Transferase</keyword>
<proteinExistence type="predicted"/>
<dbReference type="PANTHER" id="PTHR42791:SF1">
    <property type="entry name" value="N-ACETYLTRANSFERASE DOMAIN-CONTAINING PROTEIN"/>
    <property type="match status" value="1"/>
</dbReference>
<keyword evidence="4" id="KW-1185">Reference proteome</keyword>
<dbReference type="OrthoDB" id="7057833at2"/>
<evidence type="ECO:0000313" key="2">
    <source>
        <dbReference type="EMBL" id="KAB0644784.1"/>
    </source>
</evidence>
<accession>A0A6H9TIA5</accession>
<dbReference type="InterPro" id="IPR052523">
    <property type="entry name" value="Trichothecene_AcTrans"/>
</dbReference>
<feature type="domain" description="N-acetyltransferase" evidence="1">
    <location>
        <begin position="8"/>
        <end position="198"/>
    </location>
</feature>
<dbReference type="PROSITE" id="PS51186">
    <property type="entry name" value="GNAT"/>
    <property type="match status" value="1"/>
</dbReference>
<dbReference type="InterPro" id="IPR016181">
    <property type="entry name" value="Acyl_CoA_acyltransferase"/>
</dbReference>